<dbReference type="Pfam" id="PF04234">
    <property type="entry name" value="CopC"/>
    <property type="match status" value="1"/>
</dbReference>
<dbReference type="Gene3D" id="2.60.40.1220">
    <property type="match status" value="1"/>
</dbReference>
<keyword evidence="9" id="KW-1185">Reference proteome</keyword>
<dbReference type="GO" id="GO:0042597">
    <property type="term" value="C:periplasmic space"/>
    <property type="evidence" value="ECO:0007669"/>
    <property type="project" value="InterPro"/>
</dbReference>
<name>A0A852WP17_9MICO</name>
<dbReference type="SUPFAM" id="SSF81296">
    <property type="entry name" value="E set domains"/>
    <property type="match status" value="1"/>
</dbReference>
<comment type="subcellular location">
    <subcellularLocation>
        <location evidence="1">Cell envelope</location>
    </subcellularLocation>
</comment>
<evidence type="ECO:0000313" key="9">
    <source>
        <dbReference type="Proteomes" id="UP000573599"/>
    </source>
</evidence>
<evidence type="ECO:0000256" key="3">
    <source>
        <dbReference type="ARBA" id="ARBA00022729"/>
    </source>
</evidence>
<dbReference type="Proteomes" id="UP000573599">
    <property type="component" value="Unassembled WGS sequence"/>
</dbReference>
<feature type="transmembrane region" description="Helical" evidence="6">
    <location>
        <begin position="12"/>
        <end position="34"/>
    </location>
</feature>
<evidence type="ECO:0000256" key="1">
    <source>
        <dbReference type="ARBA" id="ARBA00004196"/>
    </source>
</evidence>
<keyword evidence="6" id="KW-0812">Transmembrane</keyword>
<accession>A0A852WP17</accession>
<keyword evidence="6" id="KW-1133">Transmembrane helix</keyword>
<dbReference type="EMBL" id="JACCAB010000001">
    <property type="protein sequence ID" value="NYG07975.1"/>
    <property type="molecule type" value="Genomic_DNA"/>
</dbReference>
<dbReference type="GO" id="GO:0005886">
    <property type="term" value="C:plasma membrane"/>
    <property type="evidence" value="ECO:0007669"/>
    <property type="project" value="TreeGrafter"/>
</dbReference>
<protein>
    <recommendedName>
        <fullName evidence="7">CopC domain-containing protein</fullName>
    </recommendedName>
</protein>
<evidence type="ECO:0000256" key="2">
    <source>
        <dbReference type="ARBA" id="ARBA00022723"/>
    </source>
</evidence>
<dbReference type="GO" id="GO:0005507">
    <property type="term" value="F:copper ion binding"/>
    <property type="evidence" value="ECO:0007669"/>
    <property type="project" value="InterPro"/>
</dbReference>
<proteinExistence type="predicted"/>
<dbReference type="PANTHER" id="PTHR34820:SF4">
    <property type="entry name" value="INNER MEMBRANE PROTEIN YEBZ"/>
    <property type="match status" value="1"/>
</dbReference>
<organism evidence="8 9">
    <name type="scientific">Pedococcus badiiscoriae</name>
    <dbReference type="NCBI Taxonomy" id="642776"/>
    <lineage>
        <taxon>Bacteria</taxon>
        <taxon>Bacillati</taxon>
        <taxon>Actinomycetota</taxon>
        <taxon>Actinomycetes</taxon>
        <taxon>Micrococcales</taxon>
        <taxon>Intrasporangiaceae</taxon>
        <taxon>Pedococcus</taxon>
    </lineage>
</organism>
<dbReference type="PANTHER" id="PTHR34820">
    <property type="entry name" value="INNER MEMBRANE PROTEIN YEBZ"/>
    <property type="match status" value="1"/>
</dbReference>
<keyword evidence="6" id="KW-0472">Membrane</keyword>
<reference evidence="8 9" key="1">
    <citation type="submission" date="2020-07" db="EMBL/GenBank/DDBJ databases">
        <title>Sequencing the genomes of 1000 actinobacteria strains.</title>
        <authorList>
            <person name="Klenk H.-P."/>
        </authorList>
    </citation>
    <scope>NUCLEOTIDE SEQUENCE [LARGE SCALE GENOMIC DNA]</scope>
    <source>
        <strain evidence="8 9">DSM 23987</strain>
    </source>
</reference>
<dbReference type="InterPro" id="IPR007348">
    <property type="entry name" value="CopC_dom"/>
</dbReference>
<dbReference type="GO" id="GO:0046688">
    <property type="term" value="P:response to copper ion"/>
    <property type="evidence" value="ECO:0007669"/>
    <property type="project" value="InterPro"/>
</dbReference>
<dbReference type="InterPro" id="IPR014755">
    <property type="entry name" value="Cu-Rt/internalin_Ig-like"/>
</dbReference>
<sequence length="205" mass="20216">MFMDSGGKRRTIRIGVWVTILGLLLGVLSSIIMATEADAHTALRSISPQDGSSLATAPTQVVLTFDEAVSTSFATVTVTGAQGVVSAGKAVVAGATVTQALLPNLPNGRYAVAYRVVSDDGHPVSDKSTFTIAVATSPSQTAGPSATPLPATPGSAASTAPTLASGSDGTNGGLGLRVGLAVGVAALALVGGTALVASSRRRSGE</sequence>
<dbReference type="InterPro" id="IPR032694">
    <property type="entry name" value="CopC/D"/>
</dbReference>
<evidence type="ECO:0000256" key="5">
    <source>
        <dbReference type="SAM" id="MobiDB-lite"/>
    </source>
</evidence>
<dbReference type="AlphaFoldDB" id="A0A852WP17"/>
<dbReference type="InterPro" id="IPR014756">
    <property type="entry name" value="Ig_E-set"/>
</dbReference>
<dbReference type="GO" id="GO:0006825">
    <property type="term" value="P:copper ion transport"/>
    <property type="evidence" value="ECO:0007669"/>
    <property type="project" value="InterPro"/>
</dbReference>
<feature type="domain" description="CopC" evidence="7">
    <location>
        <begin position="40"/>
        <end position="132"/>
    </location>
</feature>
<evidence type="ECO:0000256" key="6">
    <source>
        <dbReference type="SAM" id="Phobius"/>
    </source>
</evidence>
<evidence type="ECO:0000259" key="7">
    <source>
        <dbReference type="Pfam" id="PF04234"/>
    </source>
</evidence>
<keyword evidence="2" id="KW-0479">Metal-binding</keyword>
<comment type="caution">
    <text evidence="8">The sequence shown here is derived from an EMBL/GenBank/DDBJ whole genome shotgun (WGS) entry which is preliminary data.</text>
</comment>
<feature type="transmembrane region" description="Helical" evidence="6">
    <location>
        <begin position="174"/>
        <end position="197"/>
    </location>
</feature>
<gene>
    <name evidence="8" type="ORF">BJ986_002462</name>
</gene>
<evidence type="ECO:0000313" key="8">
    <source>
        <dbReference type="EMBL" id="NYG07975.1"/>
    </source>
</evidence>
<feature type="compositionally biased region" description="Low complexity" evidence="5">
    <location>
        <begin position="141"/>
        <end position="164"/>
    </location>
</feature>
<evidence type="ECO:0000256" key="4">
    <source>
        <dbReference type="ARBA" id="ARBA00023008"/>
    </source>
</evidence>
<keyword evidence="4" id="KW-0186">Copper</keyword>
<dbReference type="GO" id="GO:0030313">
    <property type="term" value="C:cell envelope"/>
    <property type="evidence" value="ECO:0007669"/>
    <property type="project" value="UniProtKB-SubCell"/>
</dbReference>
<keyword evidence="3" id="KW-0732">Signal</keyword>
<feature type="region of interest" description="Disordered" evidence="5">
    <location>
        <begin position="138"/>
        <end position="164"/>
    </location>
</feature>